<gene>
    <name evidence="1" type="ORF">B2A_05267</name>
</gene>
<dbReference type="PANTHER" id="PTHR10000:SF8">
    <property type="entry name" value="HAD SUPERFAMILY HYDROLASE-LIKE, TYPE 3"/>
    <property type="match status" value="1"/>
</dbReference>
<comment type="caution">
    <text evidence="1">The sequence shown here is derived from an EMBL/GenBank/DDBJ whole genome shotgun (WGS) entry which is preliminary data.</text>
</comment>
<proteinExistence type="predicted"/>
<dbReference type="Gene3D" id="3.30.1240.10">
    <property type="match status" value="1"/>
</dbReference>
<reference evidence="1" key="2">
    <citation type="journal article" date="2014" name="ISME J.">
        <title>Microbial stratification in low pH oxic and suboxic macroscopic growths along an acid mine drainage.</title>
        <authorList>
            <person name="Mendez-Garcia C."/>
            <person name="Mesa V."/>
            <person name="Sprenger R.R."/>
            <person name="Richter M."/>
            <person name="Diez M.S."/>
            <person name="Solano J."/>
            <person name="Bargiela R."/>
            <person name="Golyshina O.V."/>
            <person name="Manteca A."/>
            <person name="Ramos J.L."/>
            <person name="Gallego J.R."/>
            <person name="Llorente I."/>
            <person name="Martins Dos Santos V.A."/>
            <person name="Jensen O.N."/>
            <person name="Pelaez A.I."/>
            <person name="Sanchez J."/>
            <person name="Ferrer M."/>
        </authorList>
    </citation>
    <scope>NUCLEOTIDE SEQUENCE</scope>
</reference>
<reference evidence="1" key="1">
    <citation type="submission" date="2013-08" db="EMBL/GenBank/DDBJ databases">
        <authorList>
            <person name="Mendez C."/>
            <person name="Richter M."/>
            <person name="Ferrer M."/>
            <person name="Sanchez J."/>
        </authorList>
    </citation>
    <scope>NUCLEOTIDE SEQUENCE</scope>
</reference>
<dbReference type="GO" id="GO:0000287">
    <property type="term" value="F:magnesium ion binding"/>
    <property type="evidence" value="ECO:0007669"/>
    <property type="project" value="TreeGrafter"/>
</dbReference>
<accession>T1BR18</accession>
<dbReference type="Gene3D" id="3.40.50.1000">
    <property type="entry name" value="HAD superfamily/HAD-like"/>
    <property type="match status" value="1"/>
</dbReference>
<dbReference type="GO" id="GO:0008967">
    <property type="term" value="F:phosphoglycolate phosphatase activity"/>
    <property type="evidence" value="ECO:0007669"/>
    <property type="project" value="UniProtKB-EC"/>
</dbReference>
<name>T1BR18_9ZZZZ</name>
<sequence>MPPEVALPVLELARRRGYAVNVYQDDNLLVDAITPDVEFYVGISQIGAVVAKDPPLEERLQQGTTKLTVVVADPERFLRAMAEIVELIGERAEVTRSLVGFCEITAKDVNKGAAVLWLCQHLGADPAQVIVMGDAPNDLSMLAVAARR</sequence>
<feature type="non-terminal residue" evidence="1">
    <location>
        <position position="148"/>
    </location>
</feature>
<protein>
    <submittedName>
        <fullName evidence="1">HAD superfamily hydrolase-like, type 3 domain protein</fullName>
        <ecNumber evidence="1">3.1.3.18</ecNumber>
    </submittedName>
</protein>
<organism evidence="1">
    <name type="scientific">mine drainage metagenome</name>
    <dbReference type="NCBI Taxonomy" id="410659"/>
    <lineage>
        <taxon>unclassified sequences</taxon>
        <taxon>metagenomes</taxon>
        <taxon>ecological metagenomes</taxon>
    </lineage>
</organism>
<dbReference type="AlphaFoldDB" id="T1BR18"/>
<dbReference type="InterPro" id="IPR023214">
    <property type="entry name" value="HAD_sf"/>
</dbReference>
<dbReference type="EC" id="3.1.3.18" evidence="1"/>
<dbReference type="EMBL" id="AUZZ01003643">
    <property type="protein sequence ID" value="EQD56410.1"/>
    <property type="molecule type" value="Genomic_DNA"/>
</dbReference>
<dbReference type="PANTHER" id="PTHR10000">
    <property type="entry name" value="PHOSPHOSERINE PHOSPHATASE"/>
    <property type="match status" value="1"/>
</dbReference>
<dbReference type="InterPro" id="IPR036412">
    <property type="entry name" value="HAD-like_sf"/>
</dbReference>
<evidence type="ECO:0000313" key="1">
    <source>
        <dbReference type="EMBL" id="EQD56410.1"/>
    </source>
</evidence>
<dbReference type="Pfam" id="PF08282">
    <property type="entry name" value="Hydrolase_3"/>
    <property type="match status" value="1"/>
</dbReference>
<dbReference type="SUPFAM" id="SSF56784">
    <property type="entry name" value="HAD-like"/>
    <property type="match status" value="1"/>
</dbReference>
<dbReference type="GO" id="GO:0005829">
    <property type="term" value="C:cytosol"/>
    <property type="evidence" value="ECO:0007669"/>
    <property type="project" value="TreeGrafter"/>
</dbReference>
<keyword evidence="1" id="KW-0378">Hydrolase</keyword>